<reference evidence="2 3" key="1">
    <citation type="journal article" date="2019" name="Nat. Ecol. Evol.">
        <title>Megaphylogeny resolves global patterns of mushroom evolution.</title>
        <authorList>
            <person name="Varga T."/>
            <person name="Krizsan K."/>
            <person name="Foldi C."/>
            <person name="Dima B."/>
            <person name="Sanchez-Garcia M."/>
            <person name="Sanchez-Ramirez S."/>
            <person name="Szollosi G.J."/>
            <person name="Szarkandi J.G."/>
            <person name="Papp V."/>
            <person name="Albert L."/>
            <person name="Andreopoulos W."/>
            <person name="Angelini C."/>
            <person name="Antonin V."/>
            <person name="Barry K.W."/>
            <person name="Bougher N.L."/>
            <person name="Buchanan P."/>
            <person name="Buyck B."/>
            <person name="Bense V."/>
            <person name="Catcheside P."/>
            <person name="Chovatia M."/>
            <person name="Cooper J."/>
            <person name="Damon W."/>
            <person name="Desjardin D."/>
            <person name="Finy P."/>
            <person name="Geml J."/>
            <person name="Haridas S."/>
            <person name="Hughes K."/>
            <person name="Justo A."/>
            <person name="Karasinski D."/>
            <person name="Kautmanova I."/>
            <person name="Kiss B."/>
            <person name="Kocsube S."/>
            <person name="Kotiranta H."/>
            <person name="LaButti K.M."/>
            <person name="Lechner B.E."/>
            <person name="Liimatainen K."/>
            <person name="Lipzen A."/>
            <person name="Lukacs Z."/>
            <person name="Mihaltcheva S."/>
            <person name="Morgado L.N."/>
            <person name="Niskanen T."/>
            <person name="Noordeloos M.E."/>
            <person name="Ohm R.A."/>
            <person name="Ortiz-Santana B."/>
            <person name="Ovrebo C."/>
            <person name="Racz N."/>
            <person name="Riley R."/>
            <person name="Savchenko A."/>
            <person name="Shiryaev A."/>
            <person name="Soop K."/>
            <person name="Spirin V."/>
            <person name="Szebenyi C."/>
            <person name="Tomsovsky M."/>
            <person name="Tulloss R.E."/>
            <person name="Uehling J."/>
            <person name="Grigoriev I.V."/>
            <person name="Vagvolgyi C."/>
            <person name="Papp T."/>
            <person name="Martin F.M."/>
            <person name="Miettinen O."/>
            <person name="Hibbett D.S."/>
            <person name="Nagy L.G."/>
        </authorList>
    </citation>
    <scope>NUCLEOTIDE SEQUENCE [LARGE SCALE GENOMIC DNA]</scope>
    <source>
        <strain evidence="2 3">CBS 166.37</strain>
    </source>
</reference>
<evidence type="ECO:0000313" key="3">
    <source>
        <dbReference type="Proteomes" id="UP000308652"/>
    </source>
</evidence>
<feature type="compositionally biased region" description="Basic and acidic residues" evidence="1">
    <location>
        <begin position="142"/>
        <end position="164"/>
    </location>
</feature>
<proteinExistence type="predicted"/>
<feature type="compositionally biased region" description="Polar residues" evidence="1">
    <location>
        <begin position="130"/>
        <end position="141"/>
    </location>
</feature>
<evidence type="ECO:0000256" key="1">
    <source>
        <dbReference type="SAM" id="MobiDB-lite"/>
    </source>
</evidence>
<protein>
    <submittedName>
        <fullName evidence="2">Uncharacterized protein</fullName>
    </submittedName>
</protein>
<name>A0A5C3LYY5_9AGAR</name>
<dbReference type="Proteomes" id="UP000308652">
    <property type="component" value="Unassembled WGS sequence"/>
</dbReference>
<dbReference type="EMBL" id="ML213608">
    <property type="protein sequence ID" value="TFK37316.1"/>
    <property type="molecule type" value="Genomic_DNA"/>
</dbReference>
<gene>
    <name evidence="2" type="ORF">BDQ12DRAFT_155989</name>
</gene>
<feature type="compositionally biased region" description="Polar residues" evidence="1">
    <location>
        <begin position="88"/>
        <end position="97"/>
    </location>
</feature>
<accession>A0A5C3LYY5</accession>
<feature type="compositionally biased region" description="Polar residues" evidence="1">
    <location>
        <begin position="211"/>
        <end position="221"/>
    </location>
</feature>
<sequence>MSTTCPPQILSPITLKISCDDCIVVAQGATVAQLVQLSSAHYEICPGNAMTQSPALKNSATGSATSGETVALLSTDSDFQHGHDGRASWSTPSSNELEIQRDGPKRQISVFKAGTPEGSRKRKREARNPGETSGANQSDDTPNTHKEERSGNRNDIESKSEGKETTQAARTRRKNQGRPVRGKLNEKRPNPEKSASSFADRSPKGSLLRSFRQQVSGQLSDLQPLRRHHLHR</sequence>
<organism evidence="2 3">
    <name type="scientific">Crucibulum laeve</name>
    <dbReference type="NCBI Taxonomy" id="68775"/>
    <lineage>
        <taxon>Eukaryota</taxon>
        <taxon>Fungi</taxon>
        <taxon>Dikarya</taxon>
        <taxon>Basidiomycota</taxon>
        <taxon>Agaricomycotina</taxon>
        <taxon>Agaricomycetes</taxon>
        <taxon>Agaricomycetidae</taxon>
        <taxon>Agaricales</taxon>
        <taxon>Agaricineae</taxon>
        <taxon>Nidulariaceae</taxon>
        <taxon>Crucibulum</taxon>
    </lineage>
</organism>
<keyword evidence="3" id="KW-1185">Reference proteome</keyword>
<evidence type="ECO:0000313" key="2">
    <source>
        <dbReference type="EMBL" id="TFK37316.1"/>
    </source>
</evidence>
<dbReference type="AlphaFoldDB" id="A0A5C3LYY5"/>
<feature type="region of interest" description="Disordered" evidence="1">
    <location>
        <begin position="77"/>
        <end position="232"/>
    </location>
</feature>